<keyword evidence="1" id="KW-0472">Membrane</keyword>
<name>A0A5N8WEV1_9ACTN</name>
<dbReference type="RefSeq" id="WP_152790298.1">
    <property type="nucleotide sequence ID" value="NZ_BAABEQ010000032.1"/>
</dbReference>
<dbReference type="EMBL" id="VJZE01000447">
    <property type="protein sequence ID" value="MPY45396.1"/>
    <property type="molecule type" value="Genomic_DNA"/>
</dbReference>
<accession>A0A5N8WEV1</accession>
<evidence type="ECO:0000313" key="2">
    <source>
        <dbReference type="EMBL" id="MPY45396.1"/>
    </source>
</evidence>
<keyword evidence="1" id="KW-0812">Transmembrane</keyword>
<dbReference type="Proteomes" id="UP000326979">
    <property type="component" value="Unassembled WGS sequence"/>
</dbReference>
<reference evidence="2 3" key="1">
    <citation type="submission" date="2019-07" db="EMBL/GenBank/DDBJ databases">
        <title>New species of Amycolatopsis and Streptomyces.</title>
        <authorList>
            <person name="Duangmal K."/>
            <person name="Teo W.F.A."/>
            <person name="Lipun K."/>
        </authorList>
    </citation>
    <scope>NUCLEOTIDE SEQUENCE [LARGE SCALE GENOMIC DNA]</scope>
    <source>
        <strain evidence="2 3">TISTR 2346</strain>
    </source>
</reference>
<evidence type="ECO:0000256" key="1">
    <source>
        <dbReference type="SAM" id="Phobius"/>
    </source>
</evidence>
<protein>
    <submittedName>
        <fullName evidence="2">Uncharacterized protein</fullName>
    </submittedName>
</protein>
<dbReference type="PANTHER" id="PTHR42305">
    <property type="entry name" value="MEMBRANE PROTEIN RV1733C-RELATED"/>
    <property type="match status" value="1"/>
</dbReference>
<dbReference type="OrthoDB" id="4213157at2"/>
<dbReference type="AlphaFoldDB" id="A0A5N8WEV1"/>
<dbReference type="PANTHER" id="PTHR42305:SF1">
    <property type="entry name" value="MEMBRANE PROTEIN RV1733C-RELATED"/>
    <property type="match status" value="1"/>
</dbReference>
<proteinExistence type="predicted"/>
<feature type="transmembrane region" description="Helical" evidence="1">
    <location>
        <begin position="145"/>
        <end position="165"/>
    </location>
</feature>
<keyword evidence="1" id="KW-1133">Transmembrane helix</keyword>
<gene>
    <name evidence="2" type="ORF">FNH04_37495</name>
</gene>
<keyword evidence="3" id="KW-1185">Reference proteome</keyword>
<dbReference type="InterPro" id="IPR039708">
    <property type="entry name" value="MT1774/Rv1733c-like"/>
</dbReference>
<sequence length="193" mass="21570">MAAFRGPKVWLWRWRRNPLRRRSDRLEAWVVLAAWTLTVLGGVAMGMVASRSVENNLAQQRVEWRPVVARLTEAAPGTAAPSGSTAERVWAEVRWTARDGSVHTGQARVAPASEMGTTVTVWTDTEGLMVTKPATESEARLRASLIGALVGATAAGVPFVGGRLVRGRLERRRMDQWDEEWERVGPQWERKTW</sequence>
<organism evidence="2 3">
    <name type="scientific">Streptomyces phyllanthi</name>
    <dbReference type="NCBI Taxonomy" id="1803180"/>
    <lineage>
        <taxon>Bacteria</taxon>
        <taxon>Bacillati</taxon>
        <taxon>Actinomycetota</taxon>
        <taxon>Actinomycetes</taxon>
        <taxon>Kitasatosporales</taxon>
        <taxon>Streptomycetaceae</taxon>
        <taxon>Streptomyces</taxon>
    </lineage>
</organism>
<feature type="transmembrane region" description="Helical" evidence="1">
    <location>
        <begin position="26"/>
        <end position="49"/>
    </location>
</feature>
<comment type="caution">
    <text evidence="2">The sequence shown here is derived from an EMBL/GenBank/DDBJ whole genome shotgun (WGS) entry which is preliminary data.</text>
</comment>
<evidence type="ECO:0000313" key="3">
    <source>
        <dbReference type="Proteomes" id="UP000326979"/>
    </source>
</evidence>